<keyword evidence="1" id="KW-0812">Transmembrane</keyword>
<proteinExistence type="predicted"/>
<feature type="transmembrane region" description="Helical" evidence="1">
    <location>
        <begin position="20"/>
        <end position="40"/>
    </location>
</feature>
<keyword evidence="3" id="KW-1185">Reference proteome</keyword>
<feature type="transmembrane region" description="Helical" evidence="1">
    <location>
        <begin position="46"/>
        <end position="69"/>
    </location>
</feature>
<accession>A0A285VDV3</accession>
<protein>
    <recommendedName>
        <fullName evidence="4">DoxX-like family protein</fullName>
    </recommendedName>
</protein>
<name>A0A285VDV3_9MICO</name>
<evidence type="ECO:0008006" key="4">
    <source>
        <dbReference type="Google" id="ProtNLM"/>
    </source>
</evidence>
<sequence>MDKAGVAAPRGRGLLTAARVFAAALALFQLAGVFFFTVLAREEAIWLGPLIDVPIVGLMVVGMLLKLAFGVWPRLLPERRIALGLAGVALGFATNLVKIPLYDEPEGVLLMAADAVLLVLLLLATRGLGSSARRDRAVAAA</sequence>
<dbReference type="Proteomes" id="UP000219688">
    <property type="component" value="Unassembled WGS sequence"/>
</dbReference>
<dbReference type="AlphaFoldDB" id="A0A285VDV3"/>
<gene>
    <name evidence="2" type="ORF">SAMN05421879_101482</name>
</gene>
<keyword evidence="1" id="KW-0472">Membrane</keyword>
<reference evidence="3" key="1">
    <citation type="submission" date="2017-08" db="EMBL/GenBank/DDBJ databases">
        <authorList>
            <person name="Varghese N."/>
            <person name="Submissions S."/>
        </authorList>
    </citation>
    <scope>NUCLEOTIDE SEQUENCE [LARGE SCALE GENOMIC DNA]</scope>
    <source>
        <strain evidence="3">USBA17B2</strain>
    </source>
</reference>
<keyword evidence="1" id="KW-1133">Transmembrane helix</keyword>
<dbReference type="RefSeq" id="WP_097186662.1">
    <property type="nucleotide sequence ID" value="NZ_OBQK01000001.1"/>
</dbReference>
<evidence type="ECO:0000313" key="3">
    <source>
        <dbReference type="Proteomes" id="UP000219688"/>
    </source>
</evidence>
<evidence type="ECO:0000313" key="2">
    <source>
        <dbReference type="EMBL" id="SOC52305.1"/>
    </source>
</evidence>
<evidence type="ECO:0000256" key="1">
    <source>
        <dbReference type="SAM" id="Phobius"/>
    </source>
</evidence>
<dbReference type="EMBL" id="OBQK01000001">
    <property type="protein sequence ID" value="SOC52305.1"/>
    <property type="molecule type" value="Genomic_DNA"/>
</dbReference>
<organism evidence="2 3">
    <name type="scientific">Ornithinimicrobium cerasi</name>
    <dbReference type="NCBI Taxonomy" id="2248773"/>
    <lineage>
        <taxon>Bacteria</taxon>
        <taxon>Bacillati</taxon>
        <taxon>Actinomycetota</taxon>
        <taxon>Actinomycetes</taxon>
        <taxon>Micrococcales</taxon>
        <taxon>Ornithinimicrobiaceae</taxon>
        <taxon>Ornithinimicrobium</taxon>
    </lineage>
</organism>
<feature type="transmembrane region" description="Helical" evidence="1">
    <location>
        <begin position="107"/>
        <end position="124"/>
    </location>
</feature>
<feature type="transmembrane region" description="Helical" evidence="1">
    <location>
        <begin position="81"/>
        <end position="101"/>
    </location>
</feature>